<evidence type="ECO:0000313" key="2">
    <source>
        <dbReference type="EMBL" id="BBY47838.1"/>
    </source>
</evidence>
<dbReference type="GO" id="GO:0009103">
    <property type="term" value="P:lipopolysaccharide biosynthetic process"/>
    <property type="evidence" value="ECO:0007669"/>
    <property type="project" value="TreeGrafter"/>
</dbReference>
<dbReference type="Proteomes" id="UP000467428">
    <property type="component" value="Chromosome"/>
</dbReference>
<dbReference type="Pfam" id="PF13692">
    <property type="entry name" value="Glyco_trans_1_4"/>
    <property type="match status" value="1"/>
</dbReference>
<dbReference type="SUPFAM" id="SSF53756">
    <property type="entry name" value="UDP-Glycosyltransferase/glycogen phosphorylase"/>
    <property type="match status" value="1"/>
</dbReference>
<gene>
    <name evidence="2" type="ORF">MARA_13060</name>
</gene>
<protein>
    <recommendedName>
        <fullName evidence="4">Glycosyl transferase</fullName>
    </recommendedName>
</protein>
<organism evidence="2 3">
    <name type="scientific">Mycolicibacterium arabiense</name>
    <dbReference type="NCBI Taxonomy" id="1286181"/>
    <lineage>
        <taxon>Bacteria</taxon>
        <taxon>Bacillati</taxon>
        <taxon>Actinomycetota</taxon>
        <taxon>Actinomycetes</taxon>
        <taxon>Mycobacteriales</taxon>
        <taxon>Mycobacteriaceae</taxon>
        <taxon>Mycolicibacterium</taxon>
    </lineage>
</organism>
<reference evidence="2 3" key="1">
    <citation type="journal article" date="2019" name="Emerg. Microbes Infect.">
        <title>Comprehensive subspecies identification of 175 nontuberculous mycobacteria species based on 7547 genomic profiles.</title>
        <authorList>
            <person name="Matsumoto Y."/>
            <person name="Kinjo T."/>
            <person name="Motooka D."/>
            <person name="Nabeya D."/>
            <person name="Jung N."/>
            <person name="Uechi K."/>
            <person name="Horii T."/>
            <person name="Iida T."/>
            <person name="Fujita J."/>
            <person name="Nakamura S."/>
        </authorList>
    </citation>
    <scope>NUCLEOTIDE SEQUENCE [LARGE SCALE GENOMIC DNA]</scope>
    <source>
        <strain evidence="2 3">JCM 18538</strain>
    </source>
</reference>
<dbReference type="PANTHER" id="PTHR46401:SF2">
    <property type="entry name" value="GLYCOSYLTRANSFERASE WBBK-RELATED"/>
    <property type="match status" value="1"/>
</dbReference>
<dbReference type="GO" id="GO:0016757">
    <property type="term" value="F:glycosyltransferase activity"/>
    <property type="evidence" value="ECO:0007669"/>
    <property type="project" value="TreeGrafter"/>
</dbReference>
<dbReference type="PANTHER" id="PTHR46401">
    <property type="entry name" value="GLYCOSYLTRANSFERASE WBBK-RELATED"/>
    <property type="match status" value="1"/>
</dbReference>
<evidence type="ECO:0000313" key="3">
    <source>
        <dbReference type="Proteomes" id="UP000467428"/>
    </source>
</evidence>
<sequence length="361" mass="39719">MTSAKITRARPDVRVLAWPRWFDNPYLPSLVDGLNREGLRSGSAPMLLAATMRLREGDWLHVHWPGETHTHAARWRYELGARTVHAQLRHLKRRGVRIAWTAHNLLPHDDPHPDLGHRARRDLLGMADHVFVHFEGARAELTREFGYTGPSTVVHHPSYVDAYPAPPPQQTAREALGLPERGFVALAFGRIRPYKGLDTLVAAFRRCAGEDDRLVIAGSPLGPVHPSVKSAADDPRIILRARKIPDAQVPTYFAAADVAAITHRAFFTSGSALLSLSMGCPIVGPPVNHLADLAGDHRLFPADLSTDGLTEALRRARDETPSVDRTAIRGWAREHGTWQTATDTIAAVLCDRSGNESGSSN</sequence>
<keyword evidence="1" id="KW-0808">Transferase</keyword>
<geneLocation type="plasmid" evidence="3">
    <name>pjcm18538 dna</name>
</geneLocation>
<dbReference type="RefSeq" id="WP_163917712.1">
    <property type="nucleotide sequence ID" value="NZ_AP022593.1"/>
</dbReference>
<dbReference type="AlphaFoldDB" id="A0A7I7RTA1"/>
<evidence type="ECO:0000256" key="1">
    <source>
        <dbReference type="ARBA" id="ARBA00022679"/>
    </source>
</evidence>
<evidence type="ECO:0008006" key="4">
    <source>
        <dbReference type="Google" id="ProtNLM"/>
    </source>
</evidence>
<dbReference type="KEGG" id="marz:MARA_13060"/>
<accession>A0A7I7RTA1</accession>
<dbReference type="Gene3D" id="3.40.50.2000">
    <property type="entry name" value="Glycogen Phosphorylase B"/>
    <property type="match status" value="1"/>
</dbReference>
<keyword evidence="3" id="KW-1185">Reference proteome</keyword>
<name>A0A7I7RTA1_9MYCO</name>
<proteinExistence type="predicted"/>
<dbReference type="EMBL" id="AP022593">
    <property type="protein sequence ID" value="BBY47838.1"/>
    <property type="molecule type" value="Genomic_DNA"/>
</dbReference>